<protein>
    <recommendedName>
        <fullName evidence="10">DNA 5'-3' helicase</fullName>
        <ecNumber evidence="10">5.6.2.3</ecNumber>
    </recommendedName>
</protein>
<sequence length="446" mass="49857">MRREDFDAESAVLACLLRDGQAYWRIADFLSCDDFTNAGNQRLFRTLQQEITAGRPTDAVTIGELDGGLATLALDIDSTSIGNPRFIRSYAELVSKRQLLRRLRAAGRMIANLEPDEDVFGEAQRILASCAPRITSGGPKHISEFVRQSMRGLTDRAHSDRDLTGVPTGYAPLDDLTGGWQPTDLIIIAARPSVGKSAFSLQSILHGTRPKEGVKGFMASLEMSGEQLADRAISHIGRINAVHIRRPKLMEEDEWDRSAPAAKTLMEHSLFIDESSGLNVEGISARARQLHSENPLGLIAIDYLTYIDLPRRETTEQGIQHVTRSLKGLAKELRVPVILLSQLNRDGDDEPSLKHLRGSGAIEQDADVVIFLHRPDKSRRDVVKVKVEKQRNGALGEFYLNAMMERQRFEPMDWNPPATPERKTLRSVGAARQPNLRKNWQERDDE</sequence>
<evidence type="ECO:0000313" key="15">
    <source>
        <dbReference type="Proteomes" id="UP001290894"/>
    </source>
</evidence>
<gene>
    <name evidence="14" type="ORF">U5F72_05835</name>
</gene>
<evidence type="ECO:0000256" key="9">
    <source>
        <dbReference type="ARBA" id="ARBA00023235"/>
    </source>
</evidence>
<dbReference type="Pfam" id="PF00772">
    <property type="entry name" value="DnaB"/>
    <property type="match status" value="1"/>
</dbReference>
<evidence type="ECO:0000256" key="6">
    <source>
        <dbReference type="ARBA" id="ARBA00022806"/>
    </source>
</evidence>
<keyword evidence="5 14" id="KW-0378">Hydrolase</keyword>
<dbReference type="InterPro" id="IPR027417">
    <property type="entry name" value="P-loop_NTPase"/>
</dbReference>
<dbReference type="PROSITE" id="PS51199">
    <property type="entry name" value="SF4_HELICASE"/>
    <property type="match status" value="1"/>
</dbReference>
<keyword evidence="9" id="KW-0413">Isomerase</keyword>
<keyword evidence="15" id="KW-1185">Reference proteome</keyword>
<keyword evidence="7" id="KW-0067">ATP-binding</keyword>
<evidence type="ECO:0000313" key="14">
    <source>
        <dbReference type="EMBL" id="MDZ7511327.1"/>
    </source>
</evidence>
<accession>A0ABU5MEZ6</accession>
<evidence type="ECO:0000256" key="5">
    <source>
        <dbReference type="ARBA" id="ARBA00022801"/>
    </source>
</evidence>
<comment type="similarity">
    <text evidence="1">Belongs to the helicase family. DnaB subfamily.</text>
</comment>
<dbReference type="InterPro" id="IPR007693">
    <property type="entry name" value="DNA_helicase_DnaB-like_N"/>
</dbReference>
<keyword evidence="8" id="KW-0238">DNA-binding</keyword>
<evidence type="ECO:0000256" key="10">
    <source>
        <dbReference type="ARBA" id="ARBA00044969"/>
    </source>
</evidence>
<keyword evidence="3" id="KW-0235">DNA replication</keyword>
<dbReference type="SUPFAM" id="SSF52540">
    <property type="entry name" value="P-loop containing nucleoside triphosphate hydrolases"/>
    <property type="match status" value="1"/>
</dbReference>
<dbReference type="SUPFAM" id="SSF48024">
    <property type="entry name" value="N-terminal domain of DnaB helicase"/>
    <property type="match status" value="1"/>
</dbReference>
<dbReference type="Gene3D" id="1.10.860.10">
    <property type="entry name" value="DNAb Helicase, Chain A"/>
    <property type="match status" value="1"/>
</dbReference>
<comment type="caution">
    <text evidence="14">The sequence shown here is derived from an EMBL/GenBank/DDBJ whole genome shotgun (WGS) entry which is preliminary data.</text>
</comment>
<evidence type="ECO:0000256" key="1">
    <source>
        <dbReference type="ARBA" id="ARBA00008428"/>
    </source>
</evidence>
<organism evidence="14 15">
    <name type="scientific">Stenotrophomonas muris</name>
    <dbReference type="NCBI Taxonomy" id="2963283"/>
    <lineage>
        <taxon>Bacteria</taxon>
        <taxon>Pseudomonadati</taxon>
        <taxon>Pseudomonadota</taxon>
        <taxon>Gammaproteobacteria</taxon>
        <taxon>Lysobacterales</taxon>
        <taxon>Lysobacteraceae</taxon>
        <taxon>Stenotrophomonas</taxon>
    </lineage>
</organism>
<reference evidence="14 15" key="1">
    <citation type="submission" date="2023-12" db="EMBL/GenBank/DDBJ databases">
        <title>'Antibacterial potential of Stenotrophomonas maltophilia cystic fibrosis isolates' (manuscript under preparation).</title>
        <authorList>
            <person name="Crisan C.V."/>
            <person name="Pettis M."/>
            <person name="Goldberg J.B."/>
        </authorList>
    </citation>
    <scope>NUCLEOTIDE SEQUENCE [LARGE SCALE GENOMIC DNA]</scope>
    <source>
        <strain evidence="14 15">CCV155</strain>
    </source>
</reference>
<evidence type="ECO:0000256" key="7">
    <source>
        <dbReference type="ARBA" id="ARBA00022840"/>
    </source>
</evidence>
<dbReference type="EC" id="5.6.2.3" evidence="10"/>
<dbReference type="PANTHER" id="PTHR30153">
    <property type="entry name" value="REPLICATIVE DNA HELICASE DNAB"/>
    <property type="match status" value="1"/>
</dbReference>
<evidence type="ECO:0000256" key="11">
    <source>
        <dbReference type="ARBA" id="ARBA00048954"/>
    </source>
</evidence>
<dbReference type="PANTHER" id="PTHR30153:SF2">
    <property type="entry name" value="REPLICATIVE DNA HELICASE"/>
    <property type="match status" value="1"/>
</dbReference>
<comment type="catalytic activity">
    <reaction evidence="11">
        <text>ATP + H2O = ADP + phosphate + H(+)</text>
        <dbReference type="Rhea" id="RHEA:13065"/>
        <dbReference type="ChEBI" id="CHEBI:15377"/>
        <dbReference type="ChEBI" id="CHEBI:15378"/>
        <dbReference type="ChEBI" id="CHEBI:30616"/>
        <dbReference type="ChEBI" id="CHEBI:43474"/>
        <dbReference type="ChEBI" id="CHEBI:456216"/>
        <dbReference type="EC" id="5.6.2.3"/>
    </reaction>
</comment>
<keyword evidence="2" id="KW-0639">Primosome</keyword>
<dbReference type="InterPro" id="IPR016136">
    <property type="entry name" value="DNA_helicase_N/primase_C"/>
</dbReference>
<dbReference type="Gene3D" id="3.40.50.300">
    <property type="entry name" value="P-loop containing nucleotide triphosphate hydrolases"/>
    <property type="match status" value="1"/>
</dbReference>
<evidence type="ECO:0000256" key="2">
    <source>
        <dbReference type="ARBA" id="ARBA00022515"/>
    </source>
</evidence>
<dbReference type="Pfam" id="PF03796">
    <property type="entry name" value="DnaB_C"/>
    <property type="match status" value="1"/>
</dbReference>
<feature type="domain" description="SF4 helicase" evidence="13">
    <location>
        <begin position="159"/>
        <end position="416"/>
    </location>
</feature>
<dbReference type="GO" id="GO:0016787">
    <property type="term" value="F:hydrolase activity"/>
    <property type="evidence" value="ECO:0007669"/>
    <property type="project" value="UniProtKB-KW"/>
</dbReference>
<evidence type="ECO:0000256" key="12">
    <source>
        <dbReference type="SAM" id="MobiDB-lite"/>
    </source>
</evidence>
<evidence type="ECO:0000256" key="4">
    <source>
        <dbReference type="ARBA" id="ARBA00022741"/>
    </source>
</evidence>
<evidence type="ECO:0000259" key="13">
    <source>
        <dbReference type="PROSITE" id="PS51199"/>
    </source>
</evidence>
<dbReference type="CDD" id="cd00984">
    <property type="entry name" value="DnaB_C"/>
    <property type="match status" value="1"/>
</dbReference>
<keyword evidence="4" id="KW-0547">Nucleotide-binding</keyword>
<name>A0ABU5MEZ6_9GAMM</name>
<dbReference type="InterPro" id="IPR036185">
    <property type="entry name" value="DNA_heli_DnaB-like_N_sf"/>
</dbReference>
<dbReference type="RefSeq" id="WP_322546776.1">
    <property type="nucleotide sequence ID" value="NZ_JAXUAC010000007.1"/>
</dbReference>
<dbReference type="Proteomes" id="UP001290894">
    <property type="component" value="Unassembled WGS sequence"/>
</dbReference>
<dbReference type="EMBL" id="JAXUAC010000007">
    <property type="protein sequence ID" value="MDZ7511327.1"/>
    <property type="molecule type" value="Genomic_DNA"/>
</dbReference>
<dbReference type="GO" id="GO:0003678">
    <property type="term" value="F:DNA helicase activity"/>
    <property type="evidence" value="ECO:0007669"/>
    <property type="project" value="UniProtKB-EC"/>
</dbReference>
<evidence type="ECO:0000256" key="8">
    <source>
        <dbReference type="ARBA" id="ARBA00023125"/>
    </source>
</evidence>
<evidence type="ECO:0000256" key="3">
    <source>
        <dbReference type="ARBA" id="ARBA00022705"/>
    </source>
</evidence>
<proteinExistence type="inferred from homology"/>
<dbReference type="InterPro" id="IPR007694">
    <property type="entry name" value="DNA_helicase_DnaB-like_C"/>
</dbReference>
<feature type="region of interest" description="Disordered" evidence="12">
    <location>
        <begin position="411"/>
        <end position="446"/>
    </location>
</feature>
<keyword evidence="6 14" id="KW-0347">Helicase</keyword>